<dbReference type="GO" id="GO:0005506">
    <property type="term" value="F:iron ion binding"/>
    <property type="evidence" value="ECO:0007669"/>
    <property type="project" value="InterPro"/>
</dbReference>
<feature type="binding site" description="axial binding residue" evidence="5">
    <location>
        <position position="443"/>
    </location>
    <ligand>
        <name>heme</name>
        <dbReference type="ChEBI" id="CHEBI:30413"/>
    </ligand>
    <ligandPart>
        <name>Fe</name>
        <dbReference type="ChEBI" id="CHEBI:18248"/>
    </ligandPart>
</feature>
<dbReference type="EMBL" id="LFZN01000199">
    <property type="protein sequence ID" value="KXS95808.1"/>
    <property type="molecule type" value="Genomic_DNA"/>
</dbReference>
<dbReference type="OrthoDB" id="2789670at2759"/>
<dbReference type="PRINTS" id="PR00385">
    <property type="entry name" value="P450"/>
</dbReference>
<feature type="transmembrane region" description="Helical" evidence="7">
    <location>
        <begin position="38"/>
        <end position="65"/>
    </location>
</feature>
<organism evidence="8 9">
    <name type="scientific">Pseudocercospora eumusae</name>
    <dbReference type="NCBI Taxonomy" id="321146"/>
    <lineage>
        <taxon>Eukaryota</taxon>
        <taxon>Fungi</taxon>
        <taxon>Dikarya</taxon>
        <taxon>Ascomycota</taxon>
        <taxon>Pezizomycotina</taxon>
        <taxon>Dothideomycetes</taxon>
        <taxon>Dothideomycetidae</taxon>
        <taxon>Mycosphaerellales</taxon>
        <taxon>Mycosphaerellaceae</taxon>
        <taxon>Pseudocercospora</taxon>
    </lineage>
</organism>
<sequence>MLRAESAESTGRIEERILAHEGLDEVYLQFLRSVAHPYFIIMLSYTILVPLTFLGSVLLIVQWLWLRTPKLRLPPGPKSVPILGNINDLPPKGGRDWEFWYQHKQLYGPVSSVTVCGWAHVVSLLSSGHRLRASRKHFHSVMGTQQNLARFLPLQEAESYRLLHRMLKEPHGFLKHVRTEVGSIILKLAYGYTAATDQPDPLIELSDLTHRQVGIAAQPGAWAVDFIPALRYVPEWFPGANFQRTAKEFRAKIMEAIYRPAKFVEHEMERGMHEPSFLSVLHEQAGEKLSAEEQDIATYSAHALYGGASDTTVSTLSTFFLMMVSHPEIQHKAQAEVDSVVGKARLPGIEHRDRLPYLQAVIKEVLRFHPAAPTGLPHLMATDATCAGYDIPKGATVIANLWGIGRDTSIYSDPNLFRPERFLGDRPELDSRTWVFGFGRRACPGKLLAEQTIFLTISRVLAVFDISKMDAEEGPAVCFEPGVVSQPEPFRASIKARSPECERLVECAEKMCPLRHSSADTLRGITSW</sequence>
<dbReference type="CDD" id="cd11065">
    <property type="entry name" value="CYP64-like"/>
    <property type="match status" value="1"/>
</dbReference>
<dbReference type="PRINTS" id="PR00463">
    <property type="entry name" value="EP450I"/>
</dbReference>
<keyword evidence="6" id="KW-0503">Monooxygenase</keyword>
<dbReference type="Gene3D" id="1.10.630.10">
    <property type="entry name" value="Cytochrome P450"/>
    <property type="match status" value="1"/>
</dbReference>
<keyword evidence="4 5" id="KW-0408">Iron</keyword>
<reference evidence="8 9" key="1">
    <citation type="submission" date="2015-07" db="EMBL/GenBank/DDBJ databases">
        <title>Comparative genomics of the Sigatoka disease complex on banana suggests a link between parallel evolutionary changes in Pseudocercospora fijiensis and Pseudocercospora eumusae and increased virulence on the banana host.</title>
        <authorList>
            <person name="Chang T.-C."/>
            <person name="Salvucci A."/>
            <person name="Crous P.W."/>
            <person name="Stergiopoulos I."/>
        </authorList>
    </citation>
    <scope>NUCLEOTIDE SEQUENCE [LARGE SCALE GENOMIC DNA]</scope>
    <source>
        <strain evidence="8 9">CBS 114824</strain>
    </source>
</reference>
<proteinExistence type="inferred from homology"/>
<accession>A0A139H095</accession>
<dbReference type="PANTHER" id="PTHR46300">
    <property type="entry name" value="P450, PUTATIVE (EUROFUNG)-RELATED-RELATED"/>
    <property type="match status" value="1"/>
</dbReference>
<dbReference type="InterPro" id="IPR036396">
    <property type="entry name" value="Cyt_P450_sf"/>
</dbReference>
<keyword evidence="7" id="KW-1133">Transmembrane helix</keyword>
<evidence type="ECO:0000256" key="6">
    <source>
        <dbReference type="RuleBase" id="RU000461"/>
    </source>
</evidence>
<dbReference type="SUPFAM" id="SSF48264">
    <property type="entry name" value="Cytochrome P450"/>
    <property type="match status" value="1"/>
</dbReference>
<evidence type="ECO:0000256" key="3">
    <source>
        <dbReference type="ARBA" id="ARBA00023002"/>
    </source>
</evidence>
<name>A0A139H095_9PEZI</name>
<evidence type="ECO:0000256" key="1">
    <source>
        <dbReference type="ARBA" id="ARBA00010617"/>
    </source>
</evidence>
<keyword evidence="7" id="KW-0472">Membrane</keyword>
<dbReference type="Pfam" id="PF00067">
    <property type="entry name" value="p450"/>
    <property type="match status" value="1"/>
</dbReference>
<dbReference type="InterPro" id="IPR050364">
    <property type="entry name" value="Cytochrome_P450_fung"/>
</dbReference>
<gene>
    <name evidence="8" type="ORF">AC578_6267</name>
</gene>
<keyword evidence="7" id="KW-0812">Transmembrane</keyword>
<keyword evidence="9" id="KW-1185">Reference proteome</keyword>
<evidence type="ECO:0000256" key="2">
    <source>
        <dbReference type="ARBA" id="ARBA00022723"/>
    </source>
</evidence>
<comment type="cofactor">
    <cofactor evidence="5">
        <name>heme</name>
        <dbReference type="ChEBI" id="CHEBI:30413"/>
    </cofactor>
</comment>
<keyword evidence="5 6" id="KW-0349">Heme</keyword>
<comment type="caution">
    <text evidence="8">The sequence shown here is derived from an EMBL/GenBank/DDBJ whole genome shotgun (WGS) entry which is preliminary data.</text>
</comment>
<dbReference type="InterPro" id="IPR001128">
    <property type="entry name" value="Cyt_P450"/>
</dbReference>
<dbReference type="PROSITE" id="PS00086">
    <property type="entry name" value="CYTOCHROME_P450"/>
    <property type="match status" value="1"/>
</dbReference>
<comment type="similarity">
    <text evidence="1 6">Belongs to the cytochrome P450 family.</text>
</comment>
<dbReference type="InterPro" id="IPR017972">
    <property type="entry name" value="Cyt_P450_CS"/>
</dbReference>
<dbReference type="InterPro" id="IPR002401">
    <property type="entry name" value="Cyt_P450_E_grp-I"/>
</dbReference>
<keyword evidence="3 6" id="KW-0560">Oxidoreductase</keyword>
<dbReference type="Proteomes" id="UP000070133">
    <property type="component" value="Unassembled WGS sequence"/>
</dbReference>
<keyword evidence="2 5" id="KW-0479">Metal-binding</keyword>
<evidence type="ECO:0000256" key="4">
    <source>
        <dbReference type="ARBA" id="ARBA00023004"/>
    </source>
</evidence>
<dbReference type="GO" id="GO:0004497">
    <property type="term" value="F:monooxygenase activity"/>
    <property type="evidence" value="ECO:0007669"/>
    <property type="project" value="UniProtKB-KW"/>
</dbReference>
<evidence type="ECO:0008006" key="10">
    <source>
        <dbReference type="Google" id="ProtNLM"/>
    </source>
</evidence>
<dbReference type="STRING" id="321146.A0A139H095"/>
<evidence type="ECO:0000313" key="9">
    <source>
        <dbReference type="Proteomes" id="UP000070133"/>
    </source>
</evidence>
<dbReference type="GO" id="GO:0020037">
    <property type="term" value="F:heme binding"/>
    <property type="evidence" value="ECO:0007669"/>
    <property type="project" value="InterPro"/>
</dbReference>
<protein>
    <recommendedName>
        <fullName evidence="10">Cytochrome P450</fullName>
    </recommendedName>
</protein>
<evidence type="ECO:0000256" key="5">
    <source>
        <dbReference type="PIRSR" id="PIRSR602401-1"/>
    </source>
</evidence>
<dbReference type="PANTHER" id="PTHR46300:SF12">
    <property type="entry name" value="P450, PUTATIVE (EUROFUNG)-RELATED"/>
    <property type="match status" value="1"/>
</dbReference>
<evidence type="ECO:0000313" key="8">
    <source>
        <dbReference type="EMBL" id="KXS95808.1"/>
    </source>
</evidence>
<dbReference type="AlphaFoldDB" id="A0A139H095"/>
<evidence type="ECO:0000256" key="7">
    <source>
        <dbReference type="SAM" id="Phobius"/>
    </source>
</evidence>
<dbReference type="GO" id="GO:0016705">
    <property type="term" value="F:oxidoreductase activity, acting on paired donors, with incorporation or reduction of molecular oxygen"/>
    <property type="evidence" value="ECO:0007669"/>
    <property type="project" value="InterPro"/>
</dbReference>